<feature type="transmembrane region" description="Helical" evidence="2">
    <location>
        <begin position="33"/>
        <end position="49"/>
    </location>
</feature>
<name>A0A843TYQ4_COLES</name>
<evidence type="ECO:0000313" key="5">
    <source>
        <dbReference type="Proteomes" id="UP000652761"/>
    </source>
</evidence>
<feature type="transmembrane region" description="Helical" evidence="2">
    <location>
        <begin position="7"/>
        <end position="27"/>
    </location>
</feature>
<dbReference type="EMBL" id="NMUH01000208">
    <property type="protein sequence ID" value="MQL74454.1"/>
    <property type="molecule type" value="Genomic_DNA"/>
</dbReference>
<dbReference type="OrthoDB" id="786614at2759"/>
<sequence length="542" mass="61077">MFSTLSYCYAAAISLDNILFGEVFLVASTVKRLLLLELLVLLALCPLLLSTGTHRARKPELCLLLAVDSPFLAVDPSWLSTVSSSFPTIFRMDMNAQERLVAAMEMLRQDIKLYAQAQRVGHLQIKEEVLNLTADAFMAGNPCASLEIMSQVMINLDNLKLGQDLLLHQVEGHWEALTDAARELYHGAGVEQQIPFDLIMDGGDANLRKMESSMHDLTRVMRVVARNNSHNGTCLYKDFRSLDPPRFAGSTDPEEAENWLKAIERIFTILKCTKEEKVCLTTFKLDRDARAWWETVEATLDDSNQVSWEEFVELFNEQYFSEMVQEKKANEFAGLKQLRMSVSEYEAQFARLSKYAPHLISTEKLKAKRFMNGLRPNFITQLTPHLITTYSEMVKRALAFEAANETVDKIRGKYGEGSSDRKRKYESGNASKVQQAAKKADKAPVGSKEVSVAEKWLWSHLGGCCCYNNKLHLLIPSLVVLLHFPQLGPLLLSTGTHIARKPELCLLLAVDSPFLAVDPSWLSTGLVQSWEEHPNSFSDHVE</sequence>
<dbReference type="PANTHER" id="PTHR34482:SF36">
    <property type="entry name" value="RETROTRANSPOSON GAG DOMAIN-CONTAINING PROTEIN"/>
    <property type="match status" value="1"/>
</dbReference>
<evidence type="ECO:0000313" key="4">
    <source>
        <dbReference type="EMBL" id="MQL74454.1"/>
    </source>
</evidence>
<evidence type="ECO:0000256" key="1">
    <source>
        <dbReference type="SAM" id="MobiDB-lite"/>
    </source>
</evidence>
<feature type="domain" description="Retrotransposon gag" evidence="3">
    <location>
        <begin position="280"/>
        <end position="376"/>
    </location>
</feature>
<feature type="region of interest" description="Disordered" evidence="1">
    <location>
        <begin position="412"/>
        <end position="441"/>
    </location>
</feature>
<gene>
    <name evidence="4" type="ORF">Taro_006811</name>
</gene>
<keyword evidence="2" id="KW-1133">Transmembrane helix</keyword>
<feature type="compositionally biased region" description="Basic and acidic residues" evidence="1">
    <location>
        <begin position="412"/>
        <end position="426"/>
    </location>
</feature>
<dbReference type="AlphaFoldDB" id="A0A843TYQ4"/>
<organism evidence="4 5">
    <name type="scientific">Colocasia esculenta</name>
    <name type="common">Wild taro</name>
    <name type="synonym">Arum esculentum</name>
    <dbReference type="NCBI Taxonomy" id="4460"/>
    <lineage>
        <taxon>Eukaryota</taxon>
        <taxon>Viridiplantae</taxon>
        <taxon>Streptophyta</taxon>
        <taxon>Embryophyta</taxon>
        <taxon>Tracheophyta</taxon>
        <taxon>Spermatophyta</taxon>
        <taxon>Magnoliopsida</taxon>
        <taxon>Liliopsida</taxon>
        <taxon>Araceae</taxon>
        <taxon>Aroideae</taxon>
        <taxon>Colocasieae</taxon>
        <taxon>Colocasia</taxon>
    </lineage>
</organism>
<comment type="caution">
    <text evidence="4">The sequence shown here is derived from an EMBL/GenBank/DDBJ whole genome shotgun (WGS) entry which is preliminary data.</text>
</comment>
<evidence type="ECO:0000259" key="3">
    <source>
        <dbReference type="Pfam" id="PF03732"/>
    </source>
</evidence>
<keyword evidence="2" id="KW-0812">Transmembrane</keyword>
<dbReference type="Proteomes" id="UP000652761">
    <property type="component" value="Unassembled WGS sequence"/>
</dbReference>
<dbReference type="InterPro" id="IPR005162">
    <property type="entry name" value="Retrotrans_gag_dom"/>
</dbReference>
<accession>A0A843TYQ4</accession>
<reference evidence="4" key="1">
    <citation type="submission" date="2017-07" db="EMBL/GenBank/DDBJ databases">
        <title>Taro Niue Genome Assembly and Annotation.</title>
        <authorList>
            <person name="Atibalentja N."/>
            <person name="Keating K."/>
            <person name="Fields C.J."/>
        </authorList>
    </citation>
    <scope>NUCLEOTIDE SEQUENCE</scope>
    <source>
        <strain evidence="4">Niue_2</strain>
        <tissue evidence="4">Leaf</tissue>
    </source>
</reference>
<dbReference type="PANTHER" id="PTHR34482">
    <property type="entry name" value="DNA DAMAGE-INDUCIBLE PROTEIN 1-LIKE"/>
    <property type="match status" value="1"/>
</dbReference>
<protein>
    <recommendedName>
        <fullName evidence="3">Retrotransposon gag domain-containing protein</fullName>
    </recommendedName>
</protein>
<keyword evidence="2" id="KW-0472">Membrane</keyword>
<dbReference type="Pfam" id="PF03732">
    <property type="entry name" value="Retrotrans_gag"/>
    <property type="match status" value="1"/>
</dbReference>
<keyword evidence="5" id="KW-1185">Reference proteome</keyword>
<evidence type="ECO:0000256" key="2">
    <source>
        <dbReference type="SAM" id="Phobius"/>
    </source>
</evidence>
<proteinExistence type="predicted"/>